<feature type="non-terminal residue" evidence="5">
    <location>
        <position position="1"/>
    </location>
</feature>
<comment type="caution">
    <text evidence="5">The sequence shown here is derived from an EMBL/GenBank/DDBJ whole genome shotgun (WGS) entry which is preliminary data.</text>
</comment>
<dbReference type="PROSITE" id="PS50175">
    <property type="entry name" value="ASP_PROT_RETROV"/>
    <property type="match status" value="1"/>
</dbReference>
<feature type="repeat" description="ANK" evidence="3">
    <location>
        <begin position="32"/>
        <end position="64"/>
    </location>
</feature>
<gene>
    <name evidence="5" type="ORF">EJ04DRAFT_392313</name>
</gene>
<keyword evidence="2 3" id="KW-0040">ANK repeat</keyword>
<evidence type="ECO:0000313" key="6">
    <source>
        <dbReference type="Proteomes" id="UP000799444"/>
    </source>
</evidence>
<proteinExistence type="predicted"/>
<protein>
    <submittedName>
        <fullName evidence="5">Ankyrin repeat protein</fullName>
    </submittedName>
</protein>
<dbReference type="InterPro" id="IPR036770">
    <property type="entry name" value="Ankyrin_rpt-contain_sf"/>
</dbReference>
<dbReference type="PANTHER" id="PTHR24171">
    <property type="entry name" value="ANKYRIN REPEAT DOMAIN-CONTAINING PROTEIN 39-RELATED"/>
    <property type="match status" value="1"/>
</dbReference>
<dbReference type="InterPro" id="IPR001995">
    <property type="entry name" value="Peptidase_A2_cat"/>
</dbReference>
<dbReference type="GO" id="GO:0004190">
    <property type="term" value="F:aspartic-type endopeptidase activity"/>
    <property type="evidence" value="ECO:0007669"/>
    <property type="project" value="InterPro"/>
</dbReference>
<dbReference type="PROSITE" id="PS50297">
    <property type="entry name" value="ANK_REP_REGION"/>
    <property type="match status" value="2"/>
</dbReference>
<feature type="non-terminal residue" evidence="5">
    <location>
        <position position="97"/>
    </location>
</feature>
<organism evidence="5 6">
    <name type="scientific">Polyplosphaeria fusca</name>
    <dbReference type="NCBI Taxonomy" id="682080"/>
    <lineage>
        <taxon>Eukaryota</taxon>
        <taxon>Fungi</taxon>
        <taxon>Dikarya</taxon>
        <taxon>Ascomycota</taxon>
        <taxon>Pezizomycotina</taxon>
        <taxon>Dothideomycetes</taxon>
        <taxon>Pleosporomycetidae</taxon>
        <taxon>Pleosporales</taxon>
        <taxon>Tetraplosphaeriaceae</taxon>
        <taxon>Polyplosphaeria</taxon>
    </lineage>
</organism>
<dbReference type="SMART" id="SM00248">
    <property type="entry name" value="ANK"/>
    <property type="match status" value="2"/>
</dbReference>
<feature type="domain" description="Peptidase A2" evidence="4">
    <location>
        <begin position="49"/>
        <end position="62"/>
    </location>
</feature>
<dbReference type="PRINTS" id="PR01415">
    <property type="entry name" value="ANKYRIN"/>
</dbReference>
<dbReference type="Gene3D" id="1.25.40.20">
    <property type="entry name" value="Ankyrin repeat-containing domain"/>
    <property type="match status" value="1"/>
</dbReference>
<keyword evidence="6" id="KW-1185">Reference proteome</keyword>
<keyword evidence="1" id="KW-0677">Repeat</keyword>
<evidence type="ECO:0000259" key="4">
    <source>
        <dbReference type="PROSITE" id="PS50175"/>
    </source>
</evidence>
<name>A0A9P4UWE8_9PLEO</name>
<evidence type="ECO:0000256" key="2">
    <source>
        <dbReference type="ARBA" id="ARBA00023043"/>
    </source>
</evidence>
<dbReference type="OrthoDB" id="539213at2759"/>
<dbReference type="Pfam" id="PF12796">
    <property type="entry name" value="Ank_2"/>
    <property type="match status" value="1"/>
</dbReference>
<evidence type="ECO:0000313" key="5">
    <source>
        <dbReference type="EMBL" id="KAF2729239.1"/>
    </source>
</evidence>
<dbReference type="GO" id="GO:0006508">
    <property type="term" value="P:proteolysis"/>
    <property type="evidence" value="ECO:0007669"/>
    <property type="project" value="InterPro"/>
</dbReference>
<accession>A0A9P4UWE8</accession>
<dbReference type="EMBL" id="ML996251">
    <property type="protein sequence ID" value="KAF2729239.1"/>
    <property type="molecule type" value="Genomic_DNA"/>
</dbReference>
<reference evidence="5" key="1">
    <citation type="journal article" date="2020" name="Stud. Mycol.">
        <title>101 Dothideomycetes genomes: a test case for predicting lifestyles and emergence of pathogens.</title>
        <authorList>
            <person name="Haridas S."/>
            <person name="Albert R."/>
            <person name="Binder M."/>
            <person name="Bloem J."/>
            <person name="Labutti K."/>
            <person name="Salamov A."/>
            <person name="Andreopoulos B."/>
            <person name="Baker S."/>
            <person name="Barry K."/>
            <person name="Bills G."/>
            <person name="Bluhm B."/>
            <person name="Cannon C."/>
            <person name="Castanera R."/>
            <person name="Culley D."/>
            <person name="Daum C."/>
            <person name="Ezra D."/>
            <person name="Gonzalez J."/>
            <person name="Henrissat B."/>
            <person name="Kuo A."/>
            <person name="Liang C."/>
            <person name="Lipzen A."/>
            <person name="Lutzoni F."/>
            <person name="Magnuson J."/>
            <person name="Mondo S."/>
            <person name="Nolan M."/>
            <person name="Ohm R."/>
            <person name="Pangilinan J."/>
            <person name="Park H.-J."/>
            <person name="Ramirez L."/>
            <person name="Alfaro M."/>
            <person name="Sun H."/>
            <person name="Tritt A."/>
            <person name="Yoshinaga Y."/>
            <person name="Zwiers L.-H."/>
            <person name="Turgeon B."/>
            <person name="Goodwin S."/>
            <person name="Spatafora J."/>
            <person name="Crous P."/>
            <person name="Grigoriev I."/>
        </authorList>
    </citation>
    <scope>NUCLEOTIDE SEQUENCE</scope>
    <source>
        <strain evidence="5">CBS 125425</strain>
    </source>
</reference>
<evidence type="ECO:0000256" key="3">
    <source>
        <dbReference type="PROSITE-ProRule" id="PRU00023"/>
    </source>
</evidence>
<dbReference type="AlphaFoldDB" id="A0A9P4UWE8"/>
<dbReference type="Proteomes" id="UP000799444">
    <property type="component" value="Unassembled WGS sequence"/>
</dbReference>
<dbReference type="InterPro" id="IPR002110">
    <property type="entry name" value="Ankyrin_rpt"/>
</dbReference>
<dbReference type="SUPFAM" id="SSF48403">
    <property type="entry name" value="Ankyrin repeat"/>
    <property type="match status" value="1"/>
</dbReference>
<feature type="repeat" description="ANK" evidence="3">
    <location>
        <begin position="65"/>
        <end position="97"/>
    </location>
</feature>
<sequence>PIHSAASNGLDEIITLLLEQEDPAEIDSKDDTGRTALHQAAMGGHLETIKLLLDKGADKTIVDSDQSTVLHEAAKGNKTEVVTELLDRGADIEAVDD</sequence>
<evidence type="ECO:0000256" key="1">
    <source>
        <dbReference type="ARBA" id="ARBA00022737"/>
    </source>
</evidence>
<dbReference type="PROSITE" id="PS50088">
    <property type="entry name" value="ANK_REPEAT"/>
    <property type="match status" value="2"/>
</dbReference>